<keyword evidence="4 8" id="KW-0812">Transmembrane</keyword>
<dbReference type="Pfam" id="PF00924">
    <property type="entry name" value="MS_channel_2nd"/>
    <property type="match status" value="1"/>
</dbReference>
<feature type="transmembrane region" description="Helical" evidence="8">
    <location>
        <begin position="500"/>
        <end position="523"/>
    </location>
</feature>
<keyword evidence="15" id="KW-1185">Reference proteome</keyword>
<dbReference type="GO" id="GO:0005886">
    <property type="term" value="C:plasma membrane"/>
    <property type="evidence" value="ECO:0007669"/>
    <property type="project" value="UniProtKB-SubCell"/>
</dbReference>
<organism evidence="14 15">
    <name type="scientific">Nitrincola tapanii</name>
    <dbReference type="NCBI Taxonomy" id="1708751"/>
    <lineage>
        <taxon>Bacteria</taxon>
        <taxon>Pseudomonadati</taxon>
        <taxon>Pseudomonadota</taxon>
        <taxon>Gammaproteobacteria</taxon>
        <taxon>Oceanospirillales</taxon>
        <taxon>Oceanospirillaceae</taxon>
        <taxon>Nitrincola</taxon>
    </lineage>
</organism>
<feature type="chain" id="PRO_5022963958" evidence="9">
    <location>
        <begin position="25"/>
        <end position="1122"/>
    </location>
</feature>
<evidence type="ECO:0000256" key="3">
    <source>
        <dbReference type="ARBA" id="ARBA00022475"/>
    </source>
</evidence>
<feature type="transmembrane region" description="Helical" evidence="8">
    <location>
        <begin position="926"/>
        <end position="953"/>
    </location>
</feature>
<comment type="similarity">
    <text evidence="2">Belongs to the MscS (TC 1.A.23) family.</text>
</comment>
<evidence type="ECO:0000256" key="1">
    <source>
        <dbReference type="ARBA" id="ARBA00004651"/>
    </source>
</evidence>
<dbReference type="InterPro" id="IPR023408">
    <property type="entry name" value="MscS_beta-dom_sf"/>
</dbReference>
<proteinExistence type="inferred from homology"/>
<dbReference type="OrthoDB" id="9799209at2"/>
<dbReference type="PANTHER" id="PTHR30347">
    <property type="entry name" value="POTASSIUM CHANNEL RELATED"/>
    <property type="match status" value="1"/>
</dbReference>
<evidence type="ECO:0000259" key="10">
    <source>
        <dbReference type="Pfam" id="PF00924"/>
    </source>
</evidence>
<dbReference type="Gene3D" id="2.30.30.60">
    <property type="match status" value="1"/>
</dbReference>
<dbReference type="SUPFAM" id="SSF50182">
    <property type="entry name" value="Sm-like ribonucleoproteins"/>
    <property type="match status" value="1"/>
</dbReference>
<reference evidence="14 15" key="1">
    <citation type="submission" date="2019-03" db="EMBL/GenBank/DDBJ databases">
        <title>Nitrincola sp. nov. isolated from an Indian soda lake.</title>
        <authorList>
            <person name="Joshi A."/>
            <person name="Thite S.V."/>
            <person name="Joseph N."/>
            <person name="Dhotre D."/>
            <person name="Moorthy M."/>
            <person name="Shouche Y.S."/>
        </authorList>
    </citation>
    <scope>NUCLEOTIDE SEQUENCE [LARGE SCALE GENOMIC DNA]</scope>
    <source>
        <strain evidence="14 15">MEB193</strain>
    </source>
</reference>
<evidence type="ECO:0000256" key="9">
    <source>
        <dbReference type="SAM" id="SignalP"/>
    </source>
</evidence>
<evidence type="ECO:0000259" key="13">
    <source>
        <dbReference type="Pfam" id="PF21088"/>
    </source>
</evidence>
<comment type="caution">
    <text evidence="14">The sequence shown here is derived from an EMBL/GenBank/DDBJ whole genome shotgun (WGS) entry which is preliminary data.</text>
</comment>
<dbReference type="InterPro" id="IPR006685">
    <property type="entry name" value="MscS_channel_2nd"/>
</dbReference>
<dbReference type="RefSeq" id="WP_149390497.1">
    <property type="nucleotide sequence ID" value="NZ_SMRS01000003.1"/>
</dbReference>
<dbReference type="InterPro" id="IPR049278">
    <property type="entry name" value="MS_channel_C"/>
</dbReference>
<evidence type="ECO:0000256" key="6">
    <source>
        <dbReference type="ARBA" id="ARBA00023136"/>
    </source>
</evidence>
<evidence type="ECO:0000313" key="15">
    <source>
        <dbReference type="Proteomes" id="UP000325302"/>
    </source>
</evidence>
<dbReference type="GO" id="GO:0008381">
    <property type="term" value="F:mechanosensitive monoatomic ion channel activity"/>
    <property type="evidence" value="ECO:0007669"/>
    <property type="project" value="UniProtKB-ARBA"/>
</dbReference>
<feature type="transmembrane region" description="Helical" evidence="8">
    <location>
        <begin position="736"/>
        <end position="756"/>
    </location>
</feature>
<dbReference type="Gene3D" id="3.30.70.100">
    <property type="match status" value="1"/>
</dbReference>
<dbReference type="Proteomes" id="UP000325302">
    <property type="component" value="Unassembled WGS sequence"/>
</dbReference>
<dbReference type="SUPFAM" id="SSF82689">
    <property type="entry name" value="Mechanosensitive channel protein MscS (YggB), C-terminal domain"/>
    <property type="match status" value="1"/>
</dbReference>
<feature type="signal peptide" evidence="9">
    <location>
        <begin position="1"/>
        <end position="24"/>
    </location>
</feature>
<dbReference type="EMBL" id="SMRS01000003">
    <property type="protein sequence ID" value="KAA0875491.1"/>
    <property type="molecule type" value="Genomic_DNA"/>
</dbReference>
<accession>A0A5A9W7Q7</accession>
<dbReference type="InterPro" id="IPR011014">
    <property type="entry name" value="MscS_channel_TM-2"/>
</dbReference>
<feature type="coiled-coil region" evidence="7">
    <location>
        <begin position="159"/>
        <end position="189"/>
    </location>
</feature>
<dbReference type="InterPro" id="IPR010920">
    <property type="entry name" value="LSM_dom_sf"/>
</dbReference>
<evidence type="ECO:0000256" key="4">
    <source>
        <dbReference type="ARBA" id="ARBA00022692"/>
    </source>
</evidence>
<feature type="domain" description="Mechanosensitive ion channel transmembrane helices 2/3" evidence="13">
    <location>
        <begin position="899"/>
        <end position="939"/>
    </location>
</feature>
<dbReference type="AlphaFoldDB" id="A0A5A9W7Q7"/>
<keyword evidence="5 8" id="KW-1133">Transmembrane helix</keyword>
<name>A0A5A9W7Q7_9GAMM</name>
<feature type="transmembrane region" description="Helical" evidence="8">
    <location>
        <begin position="662"/>
        <end position="683"/>
    </location>
</feature>
<evidence type="ECO:0000256" key="5">
    <source>
        <dbReference type="ARBA" id="ARBA00022989"/>
    </source>
</evidence>
<gene>
    <name evidence="14" type="ORF">E1H14_05795</name>
</gene>
<feature type="transmembrane region" description="Helical" evidence="8">
    <location>
        <begin position="857"/>
        <end position="878"/>
    </location>
</feature>
<feature type="transmembrane region" description="Helical" evidence="8">
    <location>
        <begin position="899"/>
        <end position="920"/>
    </location>
</feature>
<evidence type="ECO:0000256" key="2">
    <source>
        <dbReference type="ARBA" id="ARBA00008017"/>
    </source>
</evidence>
<dbReference type="InterPro" id="IPR052702">
    <property type="entry name" value="MscS-like_channel"/>
</dbReference>
<evidence type="ECO:0000313" key="14">
    <source>
        <dbReference type="EMBL" id="KAA0875491.1"/>
    </source>
</evidence>
<feature type="domain" description="Mechanosensitive ion channel MscS" evidence="10">
    <location>
        <begin position="941"/>
        <end position="1006"/>
    </location>
</feature>
<keyword evidence="3" id="KW-1003">Cell membrane</keyword>
<feature type="transmembrane region" description="Helical" evidence="8">
    <location>
        <begin position="592"/>
        <end position="609"/>
    </location>
</feature>
<evidence type="ECO:0000259" key="11">
    <source>
        <dbReference type="Pfam" id="PF12794"/>
    </source>
</evidence>
<keyword evidence="6 8" id="KW-0472">Membrane</keyword>
<keyword evidence="7" id="KW-0175">Coiled coil</keyword>
<protein>
    <submittedName>
        <fullName evidence="14">Mechanosensitive ion channel</fullName>
    </submittedName>
</protein>
<feature type="domain" description="Mechanosensitive ion channel MscS C-terminal" evidence="12">
    <location>
        <begin position="1014"/>
        <end position="1097"/>
    </location>
</feature>
<dbReference type="InterPro" id="IPR049142">
    <property type="entry name" value="MS_channel_1st"/>
</dbReference>
<dbReference type="Pfam" id="PF12794">
    <property type="entry name" value="MscS_TM"/>
    <property type="match status" value="1"/>
</dbReference>
<dbReference type="InterPro" id="IPR011066">
    <property type="entry name" value="MscS_channel_C_sf"/>
</dbReference>
<evidence type="ECO:0000259" key="12">
    <source>
        <dbReference type="Pfam" id="PF21082"/>
    </source>
</evidence>
<dbReference type="Pfam" id="PF21088">
    <property type="entry name" value="MS_channel_1st"/>
    <property type="match status" value="1"/>
</dbReference>
<dbReference type="Gene3D" id="1.10.287.1260">
    <property type="match status" value="1"/>
</dbReference>
<dbReference type="Pfam" id="PF21082">
    <property type="entry name" value="MS_channel_3rd"/>
    <property type="match status" value="1"/>
</dbReference>
<sequence length="1122" mass="126701">MSFRSCAIFCLLSLTLIFVSTSFAAVTSSGRAPVSVGVEALQDGREQVQQQLQRVDPSPLLSWQEASALASWQSMLAQESLAEGERAFWQAAQDAEQTAQERVQGALDRWQQAQEADARFAELLERLQALETEEVMADEAEPLALSQLEAVVSETRLTLGRLRTELEQNAQAQNRLEEQQRNQPETLERFTRELADAQVSERPELTAQEELAWQAREEALIRQRQARVLVAQLDLQLLPARISILRLQQRFLEWEQALHQMRLQRLEVELSDRSNEELRQFSAQLQTLLEREPDLENVYAAQVTSLRARMDAIASAYAQSLVLQANRDTYARLETRLSQSLQSVQERLEVSGLTEALGVQFLEERKRLHELNDQRFALPDLERELAQARLRVIAVRDQQRQHQEAIAQETDPLLQPLQRLTSQIITAQLASEEQLTELLRQNEVRLRSVSDLARRLDQTLNESLLWWPSHSPISLSWLAQVPAATVLLLTASEWGAVTQVMALVTLQTSVQLLILALFIAALYMAGRRAPGILEELAEQASHRFTDNMGLTLRAISWSLLRVAPIPLLLWIMAWRLEGVADTSQVAISLSNVMYNAATWWFFGHLLHLFTRETGVGVSHFDWNPVFARRIRIELIWFLPVQLLLILFLALVFNHPDERVYDVYGRLALGLVTCLNAVLAWRLLAPDQSADSGFFHTTQRKFLRLGATGIFVLLLLLVVAGYLLTVGELLPRVVDTLVMMVVVWLGYSLAARALILSETHLRIRRMREQRAKAAEESGNTGAEGGVELPDQHLSIEHINLQTRTLLRTTVVSSFLVALFLVWASVLPALTWLDGVTLWSRAIQVGDAEILSRVSLQDFLLALFLGGVFTLAARNLPGLVEILLARSKMMDAAHSYTVTTLMRYALTVVAVITVFSLLGLRWSELQWMVAALTLGLGFGLQEVVANFVSGVIMLFERPVRVGDTISIGEYSGTVSKIRTRATTIIDWDNREVVVPNKNFITERLINWTLSDNITRIVIPIGVSYSSDPEQVMEILLQIAREHPLTLDEPGPSAYFVRFADSTLNFELRVYVDQMKDRLVTTSALNVQILKAFREKGIEIAFPQMDLHIRDLPTSRPEVELPALR</sequence>
<evidence type="ECO:0000256" key="8">
    <source>
        <dbReference type="SAM" id="Phobius"/>
    </source>
</evidence>
<dbReference type="SUPFAM" id="SSF82861">
    <property type="entry name" value="Mechanosensitive channel protein MscS (YggB), transmembrane region"/>
    <property type="match status" value="1"/>
</dbReference>
<dbReference type="PROSITE" id="PS01246">
    <property type="entry name" value="UPF0003"/>
    <property type="match status" value="1"/>
</dbReference>
<feature type="transmembrane region" description="Helical" evidence="8">
    <location>
        <begin position="550"/>
        <end position="572"/>
    </location>
</feature>
<feature type="domain" description="Mechanosensitive ion channel inner membrane" evidence="11">
    <location>
        <begin position="512"/>
        <end position="837"/>
    </location>
</feature>
<dbReference type="PANTHER" id="PTHR30347:SF1">
    <property type="entry name" value="MECHANOSENSITIVE CHANNEL MSCK"/>
    <property type="match status" value="1"/>
</dbReference>
<feature type="transmembrane region" description="Helical" evidence="8">
    <location>
        <begin position="704"/>
        <end position="724"/>
    </location>
</feature>
<keyword evidence="9" id="KW-0732">Signal</keyword>
<evidence type="ECO:0000256" key="7">
    <source>
        <dbReference type="SAM" id="Coils"/>
    </source>
</evidence>
<feature type="transmembrane region" description="Helical" evidence="8">
    <location>
        <begin position="630"/>
        <end position="650"/>
    </location>
</feature>
<comment type="subcellular location">
    <subcellularLocation>
        <location evidence="1">Cell membrane</location>
        <topology evidence="1">Multi-pass membrane protein</topology>
    </subcellularLocation>
</comment>
<dbReference type="InterPro" id="IPR006686">
    <property type="entry name" value="MscS_channel_CS"/>
</dbReference>
<dbReference type="InterPro" id="IPR025692">
    <property type="entry name" value="MscS_IM_dom1"/>
</dbReference>
<feature type="transmembrane region" description="Helical" evidence="8">
    <location>
        <begin position="809"/>
        <end position="831"/>
    </location>
</feature>